<comment type="pathway">
    <text evidence="2 8">Isoprenoid biosynthesis; isopentenyl diphosphate biosynthesis via DXP pathway; isopentenyl diphosphate from 1-deoxy-D-xylulose 5-phosphate: step 4/6.</text>
</comment>
<dbReference type="NCBIfam" id="TIGR00151">
    <property type="entry name" value="ispF"/>
    <property type="match status" value="1"/>
</dbReference>
<reference evidence="10" key="2">
    <citation type="submission" date="2021-09" db="EMBL/GenBank/DDBJ databases">
        <authorList>
            <person name="Gilroy R."/>
        </authorList>
    </citation>
    <scope>NUCLEOTIDE SEQUENCE</scope>
    <source>
        <strain evidence="10">4100</strain>
    </source>
</reference>
<protein>
    <recommendedName>
        <fullName evidence="4 8">2-C-methyl-D-erythritol 2,4-cyclodiphosphate synthase</fullName>
        <shortName evidence="8">MECDP-synthase</shortName>
        <shortName evidence="8">MECPP-synthase</shortName>
        <shortName evidence="8">MECPS</shortName>
        <ecNumber evidence="4 8">4.6.1.12</ecNumber>
    </recommendedName>
</protein>
<dbReference type="PANTHER" id="PTHR43181">
    <property type="entry name" value="2-C-METHYL-D-ERYTHRITOL 2,4-CYCLODIPHOSPHATE SYNTHASE, CHLOROPLASTIC"/>
    <property type="match status" value="1"/>
</dbReference>
<feature type="binding site" evidence="8">
    <location>
        <begin position="56"/>
        <end position="58"/>
    </location>
    <ligand>
        <name>4-CDP-2-C-methyl-D-erythritol 2-phosphate</name>
        <dbReference type="ChEBI" id="CHEBI:57919"/>
    </ligand>
</feature>
<dbReference type="EC" id="4.6.1.12" evidence="4 8"/>
<reference evidence="10" key="1">
    <citation type="journal article" date="2021" name="PeerJ">
        <title>Extensive microbial diversity within the chicken gut microbiome revealed by metagenomics and culture.</title>
        <authorList>
            <person name="Gilroy R."/>
            <person name="Ravi A."/>
            <person name="Getino M."/>
            <person name="Pursley I."/>
            <person name="Horton D.L."/>
            <person name="Alikhan N.F."/>
            <person name="Baker D."/>
            <person name="Gharbi K."/>
            <person name="Hall N."/>
            <person name="Watson M."/>
            <person name="Adriaenssens E.M."/>
            <person name="Foster-Nyarko E."/>
            <person name="Jarju S."/>
            <person name="Secka A."/>
            <person name="Antonio M."/>
            <person name="Oren A."/>
            <person name="Chaudhuri R.R."/>
            <person name="La Ragione R."/>
            <person name="Hildebrand F."/>
            <person name="Pallen M.J."/>
        </authorList>
    </citation>
    <scope>NUCLEOTIDE SEQUENCE</scope>
    <source>
        <strain evidence="10">4100</strain>
    </source>
</reference>
<feature type="binding site" evidence="8">
    <location>
        <position position="139"/>
    </location>
    <ligand>
        <name>4-CDP-2-C-methyl-D-erythritol 2-phosphate</name>
        <dbReference type="ChEBI" id="CHEBI:57919"/>
    </ligand>
</feature>
<dbReference type="GO" id="GO:0046872">
    <property type="term" value="F:metal ion binding"/>
    <property type="evidence" value="ECO:0007669"/>
    <property type="project" value="UniProtKB-KW"/>
</dbReference>
<keyword evidence="5 8" id="KW-0479">Metal-binding</keyword>
<feature type="binding site" evidence="8">
    <location>
        <position position="8"/>
    </location>
    <ligand>
        <name>a divalent metal cation</name>
        <dbReference type="ChEBI" id="CHEBI:60240"/>
    </ligand>
</feature>
<dbReference type="EMBL" id="DYXT01000040">
    <property type="protein sequence ID" value="HJE39663.1"/>
    <property type="molecule type" value="Genomic_DNA"/>
</dbReference>
<dbReference type="PANTHER" id="PTHR43181:SF1">
    <property type="entry name" value="2-C-METHYL-D-ERYTHRITOL 2,4-CYCLODIPHOSPHATE SYNTHASE, CHLOROPLASTIC"/>
    <property type="match status" value="1"/>
</dbReference>
<dbReference type="GO" id="GO:0019288">
    <property type="term" value="P:isopentenyl diphosphate biosynthetic process, methylerythritol 4-phosphate pathway"/>
    <property type="evidence" value="ECO:0007669"/>
    <property type="project" value="UniProtKB-UniRule"/>
</dbReference>
<dbReference type="InterPro" id="IPR020555">
    <property type="entry name" value="MECDP_synthase_CS"/>
</dbReference>
<feature type="site" description="Transition state stabilizer" evidence="8">
    <location>
        <position position="34"/>
    </location>
</feature>
<feature type="binding site" evidence="8">
    <location>
        <begin position="132"/>
        <end position="135"/>
    </location>
    <ligand>
        <name>4-CDP-2-C-methyl-D-erythritol 2-phosphate</name>
        <dbReference type="ChEBI" id="CHEBI:57919"/>
    </ligand>
</feature>
<dbReference type="GO" id="GO:0016114">
    <property type="term" value="P:terpenoid biosynthetic process"/>
    <property type="evidence" value="ECO:0007669"/>
    <property type="project" value="InterPro"/>
</dbReference>
<evidence type="ECO:0000313" key="10">
    <source>
        <dbReference type="EMBL" id="HJE39663.1"/>
    </source>
</evidence>
<comment type="function">
    <text evidence="8">Involved in the biosynthesis of isopentenyl diphosphate (IPP) and dimethylallyl diphosphate (DMAPP), two major building blocks of isoprenoid compounds. Catalyzes the conversion of 4-diphosphocytidyl-2-C-methyl-D-erythritol 2-phosphate (CDP-ME2P) to 2-C-methyl-D-erythritol 2,4-cyclodiphosphate (ME-CPP) with a corresponding release of cytidine 5-monophosphate (CMP).</text>
</comment>
<feature type="binding site" evidence="8">
    <location>
        <position position="142"/>
    </location>
    <ligand>
        <name>4-CDP-2-C-methyl-D-erythritol 2-phosphate</name>
        <dbReference type="ChEBI" id="CHEBI:57919"/>
    </ligand>
</feature>
<evidence type="ECO:0000256" key="8">
    <source>
        <dbReference type="HAMAP-Rule" id="MF_00107"/>
    </source>
</evidence>
<evidence type="ECO:0000256" key="2">
    <source>
        <dbReference type="ARBA" id="ARBA00004709"/>
    </source>
</evidence>
<dbReference type="SUPFAM" id="SSF69765">
    <property type="entry name" value="IpsF-like"/>
    <property type="match status" value="1"/>
</dbReference>
<evidence type="ECO:0000256" key="6">
    <source>
        <dbReference type="ARBA" id="ARBA00023229"/>
    </source>
</evidence>
<evidence type="ECO:0000256" key="3">
    <source>
        <dbReference type="ARBA" id="ARBA00008480"/>
    </source>
</evidence>
<sequence>MRIGQGFDVHAFATDRQLWLCGVNIPHERGLLGHSDADVALHALSDALLGAAALRDIGYHFPDTDPRYKGADSRKLLREVVRLLAGRGYAVGNVDVTIMAQKPKLLPYIPQMSANIASDLGIPDDSVSVKATTTERLGFTGREEGIAAMAVALIYRED</sequence>
<dbReference type="PROSITE" id="PS01350">
    <property type="entry name" value="ISPF"/>
    <property type="match status" value="1"/>
</dbReference>
<evidence type="ECO:0000256" key="4">
    <source>
        <dbReference type="ARBA" id="ARBA00012579"/>
    </source>
</evidence>
<dbReference type="HAMAP" id="MF_00107">
    <property type="entry name" value="IspF"/>
    <property type="match status" value="1"/>
</dbReference>
<dbReference type="Proteomes" id="UP000711407">
    <property type="component" value="Unassembled WGS sequence"/>
</dbReference>
<feature type="site" description="Transition state stabilizer" evidence="8">
    <location>
        <position position="133"/>
    </location>
</feature>
<feature type="binding site" evidence="8">
    <location>
        <position position="10"/>
    </location>
    <ligand>
        <name>a divalent metal cation</name>
        <dbReference type="ChEBI" id="CHEBI:60240"/>
    </ligand>
</feature>
<dbReference type="InterPro" id="IPR003526">
    <property type="entry name" value="MECDP_synthase"/>
</dbReference>
<evidence type="ECO:0000256" key="1">
    <source>
        <dbReference type="ARBA" id="ARBA00000200"/>
    </source>
</evidence>
<keyword evidence="7 8" id="KW-0456">Lyase</keyword>
<comment type="caution">
    <text evidence="10">The sequence shown here is derived from an EMBL/GenBank/DDBJ whole genome shotgun (WGS) entry which is preliminary data.</text>
</comment>
<feature type="binding site" evidence="8">
    <location>
        <begin position="8"/>
        <end position="10"/>
    </location>
    <ligand>
        <name>4-CDP-2-C-methyl-D-erythritol 2-phosphate</name>
        <dbReference type="ChEBI" id="CHEBI:57919"/>
    </ligand>
</feature>
<gene>
    <name evidence="8 10" type="primary">ispF</name>
    <name evidence="10" type="ORF">K8V47_07920</name>
</gene>
<evidence type="ECO:0000256" key="9">
    <source>
        <dbReference type="RuleBase" id="RU004395"/>
    </source>
</evidence>
<evidence type="ECO:0000256" key="5">
    <source>
        <dbReference type="ARBA" id="ARBA00022723"/>
    </source>
</evidence>
<dbReference type="AlphaFoldDB" id="A0A4Q0U7X6"/>
<dbReference type="CDD" id="cd00554">
    <property type="entry name" value="MECDP_synthase"/>
    <property type="match status" value="1"/>
</dbReference>
<name>A0A4Q0U7X6_9BACT</name>
<comment type="catalytic activity">
    <reaction evidence="1 8 9">
        <text>4-CDP-2-C-methyl-D-erythritol 2-phosphate = 2-C-methyl-D-erythritol 2,4-cyclic diphosphate + CMP</text>
        <dbReference type="Rhea" id="RHEA:23864"/>
        <dbReference type="ChEBI" id="CHEBI:57919"/>
        <dbReference type="ChEBI" id="CHEBI:58483"/>
        <dbReference type="ChEBI" id="CHEBI:60377"/>
        <dbReference type="EC" id="4.6.1.12"/>
    </reaction>
</comment>
<dbReference type="GO" id="GO:0008685">
    <property type="term" value="F:2-C-methyl-D-erythritol 2,4-cyclodiphosphate synthase activity"/>
    <property type="evidence" value="ECO:0007669"/>
    <property type="project" value="UniProtKB-UniRule"/>
</dbReference>
<feature type="binding site" evidence="8">
    <location>
        <position position="42"/>
    </location>
    <ligand>
        <name>a divalent metal cation</name>
        <dbReference type="ChEBI" id="CHEBI:60240"/>
    </ligand>
</feature>
<accession>A0A4Q0U7X6</accession>
<evidence type="ECO:0000256" key="7">
    <source>
        <dbReference type="ARBA" id="ARBA00023239"/>
    </source>
</evidence>
<comment type="caution">
    <text evidence="8">Lacks conserved residue(s) required for the propagation of feature annotation.</text>
</comment>
<organism evidence="10 11">
    <name type="scientific">Candidatus Amulumruptor caecigallinarius</name>
    <dbReference type="NCBI Taxonomy" id="2109911"/>
    <lineage>
        <taxon>Bacteria</taxon>
        <taxon>Pseudomonadati</taxon>
        <taxon>Bacteroidota</taxon>
        <taxon>Bacteroidia</taxon>
        <taxon>Bacteroidales</taxon>
        <taxon>Muribaculaceae</taxon>
        <taxon>Candidatus Amulumruptor</taxon>
    </lineage>
</organism>
<dbReference type="Gene3D" id="3.30.1330.50">
    <property type="entry name" value="2-C-methyl-D-erythritol 2,4-cyclodiphosphate synthase"/>
    <property type="match status" value="1"/>
</dbReference>
<dbReference type="InterPro" id="IPR036571">
    <property type="entry name" value="MECDP_synthase_sf"/>
</dbReference>
<keyword evidence="6 8" id="KW-0414">Isoprene biosynthesis</keyword>
<feature type="binding site" evidence="8">
    <location>
        <begin position="34"/>
        <end position="35"/>
    </location>
    <ligand>
        <name>4-CDP-2-C-methyl-D-erythritol 2-phosphate</name>
        <dbReference type="ChEBI" id="CHEBI:57919"/>
    </ligand>
</feature>
<dbReference type="FunFam" id="3.30.1330.50:FF:000001">
    <property type="entry name" value="2-C-methyl-D-erythritol 2,4-cyclodiphosphate synthase"/>
    <property type="match status" value="1"/>
</dbReference>
<comment type="cofactor">
    <cofactor evidence="8">
        <name>a divalent metal cation</name>
        <dbReference type="ChEBI" id="CHEBI:60240"/>
    </cofactor>
    <text evidence="8">Binds 1 divalent metal cation per subunit.</text>
</comment>
<evidence type="ECO:0000313" key="11">
    <source>
        <dbReference type="Proteomes" id="UP000711407"/>
    </source>
</evidence>
<proteinExistence type="inferred from homology"/>
<comment type="subunit">
    <text evidence="8">Homotrimer.</text>
</comment>
<feature type="binding site" evidence="8">
    <location>
        <begin position="61"/>
        <end position="65"/>
    </location>
    <ligand>
        <name>4-CDP-2-C-methyl-D-erythritol 2-phosphate</name>
        <dbReference type="ChEBI" id="CHEBI:57919"/>
    </ligand>
</feature>
<comment type="similarity">
    <text evidence="3 8 9">Belongs to the IspF family.</text>
</comment>
<dbReference type="Pfam" id="PF02542">
    <property type="entry name" value="YgbB"/>
    <property type="match status" value="1"/>
</dbReference>